<comment type="caution">
    <text evidence="3">The sequence shown here is derived from an EMBL/GenBank/DDBJ whole genome shotgun (WGS) entry which is preliminary data.</text>
</comment>
<evidence type="ECO:0000313" key="4">
    <source>
        <dbReference type="Proteomes" id="UP000184267"/>
    </source>
</evidence>
<evidence type="ECO:0000313" key="3">
    <source>
        <dbReference type="EMBL" id="OJT09979.1"/>
    </source>
</evidence>
<dbReference type="AlphaFoldDB" id="A0A1M2VQU0"/>
<dbReference type="CDD" id="cd09917">
    <property type="entry name" value="F-box_SF"/>
    <property type="match status" value="1"/>
</dbReference>
<proteinExistence type="predicted"/>
<evidence type="ECO:0000259" key="2">
    <source>
        <dbReference type="PROSITE" id="PS50181"/>
    </source>
</evidence>
<dbReference type="PROSITE" id="PS50181">
    <property type="entry name" value="FBOX"/>
    <property type="match status" value="1"/>
</dbReference>
<dbReference type="Proteomes" id="UP000184267">
    <property type="component" value="Unassembled WGS sequence"/>
</dbReference>
<dbReference type="InterPro" id="IPR036047">
    <property type="entry name" value="F-box-like_dom_sf"/>
</dbReference>
<gene>
    <name evidence="3" type="ORF">TRAPUB_13542</name>
</gene>
<sequence length="660" mass="74016">MTHTWALAWQQSQRLAPARRAFSEDSWSKPRRSRLHNWSSGPEHACVDQEHMQLLELPDDVLILIFSNLYDRHALNLALASKRLADLALPRVAAVINCWKPSMLRRLHAYMLDDPNPRAHYLQNLTVDVHTFGEYDSDASDGTSSVHSDDNVYYATSFSQANLVGDLLLRAQNICELSLERFQPCLLRDPRIGAALASMSRLANLRLSTLGDRALPILGSCASDIRRLTLSYYVDDDYPLEGETKTLPPLLSALAPFRHLQIVKLWNFTPSVSWADDFIPPQFPSITYLRLSESTAPALDMVELCPNLSTLIFSADSQESMNAPVRPRAGKPWTPLQRLMLGEHEDIVSVVDRLSHVELLQISGELRVPSNTDNEGITRFVDLLRVTSPIELYLSVVVPNTPVAFLHTIPQVAPRLRVLELKVNVPEPSMDYADWLDNLPDALHGLPIPCLRLYIPRLGYPRVQRFFPIGFDYNDTNDKALRAEAHAMEKRRVVSMRTLPRRLVDAMPALRCLANLDEGPNEDNLAASSADGEEHVSGEGAASKEVGAENSAPEAGETGVPVYEWDELRRTDWIRSHQWWRIVDGTDGRTLEAISVDEGERLQQQILEQDLLGTVTGELSRHGVSFGLGYQRGLSNYDPRMSHCTHPEEMESGGEPLIGL</sequence>
<dbReference type="EMBL" id="MNAD01000853">
    <property type="protein sequence ID" value="OJT09979.1"/>
    <property type="molecule type" value="Genomic_DNA"/>
</dbReference>
<dbReference type="OrthoDB" id="2802922at2759"/>
<feature type="region of interest" description="Disordered" evidence="1">
    <location>
        <begin position="521"/>
        <end position="559"/>
    </location>
</feature>
<dbReference type="SUPFAM" id="SSF81383">
    <property type="entry name" value="F-box domain"/>
    <property type="match status" value="1"/>
</dbReference>
<reference evidence="3 4" key="1">
    <citation type="submission" date="2016-10" db="EMBL/GenBank/DDBJ databases">
        <title>Genome sequence of the basidiomycete white-rot fungus Trametes pubescens.</title>
        <authorList>
            <person name="Makela M.R."/>
            <person name="Granchi Z."/>
            <person name="Peng M."/>
            <person name="De Vries R.P."/>
            <person name="Grigoriev I."/>
            <person name="Riley R."/>
            <person name="Hilden K."/>
        </authorList>
    </citation>
    <scope>NUCLEOTIDE SEQUENCE [LARGE SCALE GENOMIC DNA]</scope>
    <source>
        <strain evidence="3 4">FBCC735</strain>
    </source>
</reference>
<dbReference type="InterPro" id="IPR001810">
    <property type="entry name" value="F-box_dom"/>
</dbReference>
<evidence type="ECO:0000256" key="1">
    <source>
        <dbReference type="SAM" id="MobiDB-lite"/>
    </source>
</evidence>
<accession>A0A1M2VQU0</accession>
<keyword evidence="4" id="KW-1185">Reference proteome</keyword>
<protein>
    <recommendedName>
        <fullName evidence="2">F-box domain-containing protein</fullName>
    </recommendedName>
</protein>
<feature type="domain" description="F-box" evidence="2">
    <location>
        <begin position="51"/>
        <end position="87"/>
    </location>
</feature>
<dbReference type="OMA" id="KLWNFTP"/>
<organism evidence="3 4">
    <name type="scientific">Trametes pubescens</name>
    <name type="common">White-rot fungus</name>
    <dbReference type="NCBI Taxonomy" id="154538"/>
    <lineage>
        <taxon>Eukaryota</taxon>
        <taxon>Fungi</taxon>
        <taxon>Dikarya</taxon>
        <taxon>Basidiomycota</taxon>
        <taxon>Agaricomycotina</taxon>
        <taxon>Agaricomycetes</taxon>
        <taxon>Polyporales</taxon>
        <taxon>Polyporaceae</taxon>
        <taxon>Trametes</taxon>
    </lineage>
</organism>
<dbReference type="STRING" id="154538.A0A1M2VQU0"/>
<name>A0A1M2VQU0_TRAPU</name>